<reference evidence="1" key="1">
    <citation type="journal article" date="2014" name="Int. J. Syst. Evol. Microbiol.">
        <title>Complete genome sequence of Corynebacterium casei LMG S-19264T (=DSM 44701T), isolated from a smear-ripened cheese.</title>
        <authorList>
            <consortium name="US DOE Joint Genome Institute (JGI-PGF)"/>
            <person name="Walter F."/>
            <person name="Albersmeier A."/>
            <person name="Kalinowski J."/>
            <person name="Ruckert C."/>
        </authorList>
    </citation>
    <scope>NUCLEOTIDE SEQUENCE</scope>
    <source>
        <strain evidence="1">CGMCC 1.12919</strain>
    </source>
</reference>
<organism evidence="1 2">
    <name type="scientific">Chelatococcus reniformis</name>
    <dbReference type="NCBI Taxonomy" id="1494448"/>
    <lineage>
        <taxon>Bacteria</taxon>
        <taxon>Pseudomonadati</taxon>
        <taxon>Pseudomonadota</taxon>
        <taxon>Alphaproteobacteria</taxon>
        <taxon>Hyphomicrobiales</taxon>
        <taxon>Chelatococcaceae</taxon>
        <taxon>Chelatococcus</taxon>
    </lineage>
</organism>
<protein>
    <submittedName>
        <fullName evidence="1">Uncharacterized protein</fullName>
    </submittedName>
</protein>
<name>A0A916UC76_9HYPH</name>
<reference evidence="1" key="2">
    <citation type="submission" date="2020-09" db="EMBL/GenBank/DDBJ databases">
        <authorList>
            <person name="Sun Q."/>
            <person name="Zhou Y."/>
        </authorList>
    </citation>
    <scope>NUCLEOTIDE SEQUENCE</scope>
    <source>
        <strain evidence="1">CGMCC 1.12919</strain>
    </source>
</reference>
<gene>
    <name evidence="1" type="ORF">GCM10010994_28370</name>
</gene>
<dbReference type="Proteomes" id="UP000637002">
    <property type="component" value="Unassembled WGS sequence"/>
</dbReference>
<accession>A0A916UC76</accession>
<proteinExistence type="predicted"/>
<dbReference type="AlphaFoldDB" id="A0A916UC76"/>
<evidence type="ECO:0000313" key="1">
    <source>
        <dbReference type="EMBL" id="GGC68127.1"/>
    </source>
</evidence>
<comment type="caution">
    <text evidence="1">The sequence shown here is derived from an EMBL/GenBank/DDBJ whole genome shotgun (WGS) entry which is preliminary data.</text>
</comment>
<keyword evidence="2" id="KW-1185">Reference proteome</keyword>
<dbReference type="EMBL" id="BMGG01000005">
    <property type="protein sequence ID" value="GGC68127.1"/>
    <property type="molecule type" value="Genomic_DNA"/>
</dbReference>
<evidence type="ECO:0000313" key="2">
    <source>
        <dbReference type="Proteomes" id="UP000637002"/>
    </source>
</evidence>
<sequence>MTFRTQPEQTGQYCYDTWRYSLVLKPIVAAAALRKSSFWPQMRVGRIPFTARLSADVAARAAIAQVDVQMRRMEGV</sequence>